<feature type="transmembrane region" description="Helical" evidence="1">
    <location>
        <begin position="84"/>
        <end position="102"/>
    </location>
</feature>
<feature type="transmembrane region" description="Helical" evidence="1">
    <location>
        <begin position="109"/>
        <end position="129"/>
    </location>
</feature>
<dbReference type="KEGG" id="pbd:PBOR_23610"/>
<protein>
    <recommendedName>
        <fullName evidence="4">TIGR02206 family membrane protein</fullName>
    </recommendedName>
</protein>
<dbReference type="Proteomes" id="UP000029518">
    <property type="component" value="Chromosome"/>
</dbReference>
<evidence type="ECO:0000313" key="2">
    <source>
        <dbReference type="EMBL" id="AIQ59604.1"/>
    </source>
</evidence>
<keyword evidence="1" id="KW-0812">Transmembrane</keyword>
<keyword evidence="1" id="KW-1133">Transmembrane helix</keyword>
<dbReference type="RefSeq" id="WP_081972146.1">
    <property type="nucleotide sequence ID" value="NZ_CP009285.1"/>
</dbReference>
<dbReference type="EMBL" id="CP009285">
    <property type="protein sequence ID" value="AIQ59604.1"/>
    <property type="molecule type" value="Genomic_DNA"/>
</dbReference>
<dbReference type="HOGENOM" id="CLU_088526_0_1_9"/>
<evidence type="ECO:0000313" key="3">
    <source>
        <dbReference type="Proteomes" id="UP000029518"/>
    </source>
</evidence>
<accession>A0A089MT15</accession>
<dbReference type="OrthoDB" id="9813172at2"/>
<dbReference type="InterPro" id="IPR011737">
    <property type="entry name" value="CHP02206_TP0381"/>
</dbReference>
<dbReference type="Pfam" id="PF14808">
    <property type="entry name" value="TMEM164"/>
    <property type="match status" value="1"/>
</dbReference>
<name>A0A089MT15_PAEBO</name>
<keyword evidence="1" id="KW-0472">Membrane</keyword>
<dbReference type="AlphaFoldDB" id="A0A089MT15"/>
<evidence type="ECO:0008006" key="4">
    <source>
        <dbReference type="Google" id="ProtNLM"/>
    </source>
</evidence>
<organism evidence="2 3">
    <name type="scientific">Paenibacillus borealis</name>
    <dbReference type="NCBI Taxonomy" id="160799"/>
    <lineage>
        <taxon>Bacteria</taxon>
        <taxon>Bacillati</taxon>
        <taxon>Bacillota</taxon>
        <taxon>Bacilli</taxon>
        <taxon>Bacillales</taxon>
        <taxon>Paenibacillaceae</taxon>
        <taxon>Paenibacillus</taxon>
    </lineage>
</organism>
<feature type="transmembrane region" description="Helical" evidence="1">
    <location>
        <begin position="166"/>
        <end position="184"/>
    </location>
</feature>
<feature type="transmembrane region" description="Helical" evidence="1">
    <location>
        <begin position="55"/>
        <end position="72"/>
    </location>
</feature>
<evidence type="ECO:0000256" key="1">
    <source>
        <dbReference type="SAM" id="Phobius"/>
    </source>
</evidence>
<proteinExistence type="predicted"/>
<feature type="transmembrane region" description="Helical" evidence="1">
    <location>
        <begin position="213"/>
        <end position="234"/>
    </location>
</feature>
<sequence>MNHNLFWDRYRDQDFLMFSTPHLIALSIVVLCCLLLYVSRFVLRTHSGLKLSIRLLLALLLIACEGGLHVWYVSQDIWSRSSSLPLELCGITLLLSVIMLLTRSRLLYSFLYFAGIGGAFIALLTPNLVYPFPHFRFLLFFIAHGSIILASLYMTWIEGYRPTWRSLFFTMLCLNIVAACVYAADRLLDSNYMFLAHKPSTFSVLDYFGPYPYYLLVEEAFAFVIFLLMFLIFFKLPELYGSRHSRRGRIRMR</sequence>
<keyword evidence="3" id="KW-1185">Reference proteome</keyword>
<gene>
    <name evidence="2" type="ORF">PBOR_23610</name>
</gene>
<feature type="transmembrane region" description="Helical" evidence="1">
    <location>
        <begin position="135"/>
        <end position="154"/>
    </location>
</feature>
<dbReference type="NCBIfam" id="TIGR02206">
    <property type="entry name" value="intg_mem_TP0381"/>
    <property type="match status" value="1"/>
</dbReference>
<feature type="transmembrane region" description="Helical" evidence="1">
    <location>
        <begin position="20"/>
        <end position="43"/>
    </location>
</feature>
<reference evidence="2" key="1">
    <citation type="submission" date="2014-08" db="EMBL/GenBank/DDBJ databases">
        <title>Comparative genomics of the Paenibacillus odorifer group.</title>
        <authorList>
            <person name="den Bakker H.C."/>
            <person name="Tsai Y.-C.Y.-C."/>
            <person name="Martin N."/>
            <person name="Korlach J."/>
            <person name="Wiedmann M."/>
        </authorList>
    </citation>
    <scope>NUCLEOTIDE SEQUENCE [LARGE SCALE GENOMIC DNA]</scope>
    <source>
        <strain evidence="2">DSM 13188</strain>
    </source>
</reference>